<sequence>MKVRAQQIRRRNSMLRELSEMVTVVLVRNGADEAKAKNEAEDLCFQLHRRWRGITFTFPTRDELAHQRLKLHVVKEYNGSNADELVRKYSITEDWIYSVLREHQRRNTHRDQHTLDLGD</sequence>
<dbReference type="InterPro" id="IPR009057">
    <property type="entry name" value="Homeodomain-like_sf"/>
</dbReference>
<dbReference type="EMBL" id="JAOCJE010000001">
    <property type="protein sequence ID" value="MDH1339791.1"/>
    <property type="molecule type" value="Genomic_DNA"/>
</dbReference>
<comment type="caution">
    <text evidence="2">The sequence shown here is derived from an EMBL/GenBank/DDBJ whole genome shotgun (WGS) entry which is preliminary data.</text>
</comment>
<dbReference type="InterPro" id="IPR014875">
    <property type="entry name" value="Mor_transcription_activator"/>
</dbReference>
<organism evidence="2 3">
    <name type="scientific">Ectopseudomonas oleovorans</name>
    <name type="common">Pseudomonas oleovorans</name>
    <dbReference type="NCBI Taxonomy" id="301"/>
    <lineage>
        <taxon>Bacteria</taxon>
        <taxon>Pseudomonadati</taxon>
        <taxon>Pseudomonadota</taxon>
        <taxon>Gammaproteobacteria</taxon>
        <taxon>Pseudomonadales</taxon>
        <taxon>Pseudomonadaceae</taxon>
        <taxon>Ectopseudomonas</taxon>
    </lineage>
</organism>
<dbReference type="Proteomes" id="UP001161697">
    <property type="component" value="Unassembled WGS sequence"/>
</dbReference>
<dbReference type="PANTHER" id="PTHR37812:SF1">
    <property type="entry name" value="MU-LIKE PROPHAGE FLUMU PROTEIN C"/>
    <property type="match status" value="1"/>
</dbReference>
<dbReference type="AlphaFoldDB" id="A0AA42QBE8"/>
<protein>
    <recommendedName>
        <fullName evidence="1">Mor transcription activator domain-containing protein</fullName>
    </recommendedName>
</protein>
<dbReference type="PANTHER" id="PTHR37812">
    <property type="entry name" value="MU-LIKE PROPHAGE FLUMU PROTEIN C"/>
    <property type="match status" value="1"/>
</dbReference>
<gene>
    <name evidence="2" type="ORF">N5J11_11190</name>
</gene>
<evidence type="ECO:0000313" key="2">
    <source>
        <dbReference type="EMBL" id="MDH1339791.1"/>
    </source>
</evidence>
<dbReference type="RefSeq" id="WP_279534322.1">
    <property type="nucleotide sequence ID" value="NZ_CP104579.1"/>
</dbReference>
<dbReference type="SUPFAM" id="SSF46689">
    <property type="entry name" value="Homeodomain-like"/>
    <property type="match status" value="1"/>
</dbReference>
<feature type="domain" description="Mor transcription activator" evidence="1">
    <location>
        <begin position="10"/>
        <end position="115"/>
    </location>
</feature>
<evidence type="ECO:0000259" key="1">
    <source>
        <dbReference type="Pfam" id="PF08765"/>
    </source>
</evidence>
<dbReference type="Gene3D" id="1.10.10.60">
    <property type="entry name" value="Homeodomain-like"/>
    <property type="match status" value="1"/>
</dbReference>
<proteinExistence type="predicted"/>
<dbReference type="Pfam" id="PF08765">
    <property type="entry name" value="Mor"/>
    <property type="match status" value="1"/>
</dbReference>
<reference evidence="2" key="1">
    <citation type="submission" date="2022-09" db="EMBL/GenBank/DDBJ databases">
        <title>Intensive care unit water sources are persistently colonized with multi-drug resistant bacteria and are the site of extensive horizontal gene transfer of antibiotic resistance genes.</title>
        <authorList>
            <person name="Diorio-Toth L."/>
        </authorList>
    </citation>
    <scope>NUCLEOTIDE SEQUENCE</scope>
    <source>
        <strain evidence="2">GD03704</strain>
    </source>
</reference>
<evidence type="ECO:0000313" key="3">
    <source>
        <dbReference type="Proteomes" id="UP001161697"/>
    </source>
</evidence>
<dbReference type="InterPro" id="IPR052411">
    <property type="entry name" value="c-mor_Regulatory_Protein"/>
</dbReference>
<accession>A0AA42QBE8</accession>
<name>A0AA42QBE8_ECTOL</name>